<keyword evidence="2" id="KW-1185">Reference proteome</keyword>
<accession>A0ABT2MLX7</accession>
<evidence type="ECO:0000313" key="2">
    <source>
        <dbReference type="Proteomes" id="UP001525890"/>
    </source>
</evidence>
<sequence length="51" mass="5455">MAVEGQFIFECCPELSRLSRLSMDIGATANIQGTAIALSIPSNLVTDLIED</sequence>
<dbReference type="Proteomes" id="UP001525890">
    <property type="component" value="Unassembled WGS sequence"/>
</dbReference>
<reference evidence="1 2" key="1">
    <citation type="journal article" date="2022" name="Front. Microbiol.">
        <title>High genomic differentiation and limited gene flow indicate recent cryptic speciation within the genus Laspinema (cyanobacteria).</title>
        <authorList>
            <person name="Stanojkovic A."/>
            <person name="Skoupy S."/>
            <person name="Skaloud P."/>
            <person name="Dvorak P."/>
        </authorList>
    </citation>
    <scope>NUCLEOTIDE SEQUENCE [LARGE SCALE GENOMIC DNA]</scope>
    <source>
        <strain evidence="1 2">D2a</strain>
    </source>
</reference>
<gene>
    <name evidence="1" type="ORF">NG799_01445</name>
</gene>
<name>A0ABT2MLX7_9CYAN</name>
<organism evidence="1 2">
    <name type="scientific">Laspinema palackyanum D2a</name>
    <dbReference type="NCBI Taxonomy" id="2953684"/>
    <lineage>
        <taxon>Bacteria</taxon>
        <taxon>Bacillati</taxon>
        <taxon>Cyanobacteriota</taxon>
        <taxon>Cyanophyceae</taxon>
        <taxon>Oscillatoriophycideae</taxon>
        <taxon>Oscillatoriales</taxon>
        <taxon>Laspinemataceae</taxon>
        <taxon>Laspinema</taxon>
        <taxon>Laspinema palackyanum</taxon>
    </lineage>
</organism>
<proteinExistence type="predicted"/>
<dbReference type="EMBL" id="JAMXFF010000002">
    <property type="protein sequence ID" value="MCT7964995.1"/>
    <property type="molecule type" value="Genomic_DNA"/>
</dbReference>
<evidence type="ECO:0000313" key="1">
    <source>
        <dbReference type="EMBL" id="MCT7964995.1"/>
    </source>
</evidence>
<dbReference type="RefSeq" id="WP_368004750.1">
    <property type="nucleotide sequence ID" value="NZ_JAMXFF010000002.1"/>
</dbReference>
<protein>
    <submittedName>
        <fullName evidence="1">Uncharacterized protein</fullName>
    </submittedName>
</protein>
<comment type="caution">
    <text evidence="1">The sequence shown here is derived from an EMBL/GenBank/DDBJ whole genome shotgun (WGS) entry which is preliminary data.</text>
</comment>